<feature type="region of interest" description="Disordered" evidence="1">
    <location>
        <begin position="220"/>
        <end position="239"/>
    </location>
</feature>
<feature type="compositionally biased region" description="Polar residues" evidence="1">
    <location>
        <begin position="298"/>
        <end position="310"/>
    </location>
</feature>
<name>A0A1S9R9T4_PENBI</name>
<evidence type="ECO:0000256" key="1">
    <source>
        <dbReference type="SAM" id="MobiDB-lite"/>
    </source>
</evidence>
<feature type="compositionally biased region" description="Basic residues" evidence="1">
    <location>
        <begin position="281"/>
        <end position="293"/>
    </location>
</feature>
<feature type="region of interest" description="Disordered" evidence="1">
    <location>
        <begin position="352"/>
        <end position="386"/>
    </location>
</feature>
<reference evidence="3" key="1">
    <citation type="submission" date="2015-09" db="EMBL/GenBank/DDBJ databases">
        <authorList>
            <person name="Fill T.P."/>
            <person name="Baretta J.F."/>
            <person name="de Almeida L.G."/>
            <person name="Rocha M."/>
            <person name="de Souza D.H."/>
            <person name="Malavazi I."/>
            <person name="Cerdeira L.T."/>
            <person name="Hong H."/>
            <person name="Samborskyy M."/>
            <person name="de Vasconcelos A.T."/>
            <person name="Leadlay P."/>
            <person name="Rodrigues-Filho E."/>
        </authorList>
    </citation>
    <scope>NUCLEOTIDE SEQUENCE [LARGE SCALE GENOMIC DNA]</scope>
    <source>
        <strain evidence="3">LaBioMMi 136</strain>
    </source>
</reference>
<feature type="region of interest" description="Disordered" evidence="1">
    <location>
        <begin position="246"/>
        <end position="337"/>
    </location>
</feature>
<sequence length="513" mass="56042">MAYLVRDDDGRFVNRPNQGRSARPLSHATRAVTPHFHGCRPSLLPRSSWSSSISIMDFTNSGGFPSRRSYPNLNHVSLAPLTPRFPIDDDIEPEDYFNIRHGTTDHDGHDHTASGTRTAPPRSSYLSSVSVPSTPPILSHSRSSSRTRHARSKSSTRAGLLSDTNLHSKEVALALHHHQVSHKKQASSAYARRQFTDAAHTSSKSDAEWMLRAGIALASSTREEKGQSWLSKRESSTSLVDMSLDDATTPHSQRHHHRTKSGASSRKSRSGTSTPGAYSRRSSRSRGGSRRGSRAGLTMTTIPPLSSASLTAEGGKAPSPGVGTTSPVSRGRGSGLVPDFVDERIRAEMASLQRERGLSDEESEFWDGEDDDESEYESFSDDTPDEFDEADLQRLTRERGFGLGSWIDRLVEWTLFGVEEWPAPAPASSAGTATRIGTAATSTTVTFEEGPHVRSEEEERAHDTLSLAPAEDDDAETLSHTDGESLGSVEKPGTQGGWEDARWLFQVMKRALI</sequence>
<gene>
    <name evidence="2" type="ORF">PEBR_41805</name>
</gene>
<dbReference type="InterPro" id="IPR025040">
    <property type="entry name" value="DUF3984"/>
</dbReference>
<feature type="compositionally biased region" description="Basic residues" evidence="1">
    <location>
        <begin position="143"/>
        <end position="154"/>
    </location>
</feature>
<evidence type="ECO:0000313" key="2">
    <source>
        <dbReference type="EMBL" id="OOQ82146.1"/>
    </source>
</evidence>
<feature type="compositionally biased region" description="Low complexity" evidence="1">
    <location>
        <begin position="120"/>
        <end position="142"/>
    </location>
</feature>
<feature type="region of interest" description="Disordered" evidence="1">
    <location>
        <begin position="1"/>
        <end position="26"/>
    </location>
</feature>
<feature type="compositionally biased region" description="Acidic residues" evidence="1">
    <location>
        <begin position="360"/>
        <end position="386"/>
    </location>
</feature>
<feature type="compositionally biased region" description="Basic and acidic residues" evidence="1">
    <location>
        <begin position="1"/>
        <end position="12"/>
    </location>
</feature>
<feature type="region of interest" description="Disordered" evidence="1">
    <location>
        <begin position="97"/>
        <end position="163"/>
    </location>
</feature>
<feature type="compositionally biased region" description="Basic and acidic residues" evidence="1">
    <location>
        <begin position="102"/>
        <end position="112"/>
    </location>
</feature>
<dbReference type="Proteomes" id="UP000190744">
    <property type="component" value="Unassembled WGS sequence"/>
</dbReference>
<proteinExistence type="predicted"/>
<feature type="compositionally biased region" description="Low complexity" evidence="1">
    <location>
        <begin position="261"/>
        <end position="274"/>
    </location>
</feature>
<feature type="compositionally biased region" description="Basic and acidic residues" evidence="1">
    <location>
        <begin position="449"/>
        <end position="463"/>
    </location>
</feature>
<organism evidence="2 3">
    <name type="scientific">Penicillium brasilianum</name>
    <dbReference type="NCBI Taxonomy" id="104259"/>
    <lineage>
        <taxon>Eukaryota</taxon>
        <taxon>Fungi</taxon>
        <taxon>Dikarya</taxon>
        <taxon>Ascomycota</taxon>
        <taxon>Pezizomycotina</taxon>
        <taxon>Eurotiomycetes</taxon>
        <taxon>Eurotiomycetidae</taxon>
        <taxon>Eurotiales</taxon>
        <taxon>Aspergillaceae</taxon>
        <taxon>Penicillium</taxon>
    </lineage>
</organism>
<feature type="compositionally biased region" description="Basic and acidic residues" evidence="1">
    <location>
        <begin position="221"/>
        <end position="235"/>
    </location>
</feature>
<protein>
    <submittedName>
        <fullName evidence="2">Uncharacterized protein</fullName>
    </submittedName>
</protein>
<accession>A0A1S9R9T4</accession>
<evidence type="ECO:0000313" key="3">
    <source>
        <dbReference type="Proteomes" id="UP000190744"/>
    </source>
</evidence>
<dbReference type="Pfam" id="PF13136">
    <property type="entry name" value="DUF3984"/>
    <property type="match status" value="1"/>
</dbReference>
<feature type="region of interest" description="Disordered" evidence="1">
    <location>
        <begin position="441"/>
        <end position="497"/>
    </location>
</feature>
<dbReference type="EMBL" id="LJBN01000227">
    <property type="protein sequence ID" value="OOQ82146.1"/>
    <property type="molecule type" value="Genomic_DNA"/>
</dbReference>
<dbReference type="AlphaFoldDB" id="A0A1S9R9T4"/>
<comment type="caution">
    <text evidence="2">The sequence shown here is derived from an EMBL/GenBank/DDBJ whole genome shotgun (WGS) entry which is preliminary data.</text>
</comment>